<evidence type="ECO:0000313" key="3">
    <source>
        <dbReference type="Proteomes" id="UP001303001"/>
    </source>
</evidence>
<gene>
    <name evidence="2" type="ORF">RMN56_19885</name>
</gene>
<feature type="transmembrane region" description="Helical" evidence="1">
    <location>
        <begin position="12"/>
        <end position="38"/>
    </location>
</feature>
<name>A0ABY9ZS78_9ACTN</name>
<feature type="transmembrane region" description="Helical" evidence="1">
    <location>
        <begin position="44"/>
        <end position="62"/>
    </location>
</feature>
<dbReference type="RefSeq" id="WP_313718989.1">
    <property type="nucleotide sequence ID" value="NZ_CP134876.1"/>
</dbReference>
<keyword evidence="1" id="KW-1133">Transmembrane helix</keyword>
<proteinExistence type="predicted"/>
<evidence type="ECO:0008006" key="4">
    <source>
        <dbReference type="Google" id="ProtNLM"/>
    </source>
</evidence>
<reference evidence="2 3" key="1">
    <citation type="submission" date="2023-09" db="EMBL/GenBank/DDBJ databases">
        <title>Micromonospora halotolerans DSM 45598 genome sequence.</title>
        <authorList>
            <person name="Mo P."/>
        </authorList>
    </citation>
    <scope>NUCLEOTIDE SEQUENCE [LARGE SCALE GENOMIC DNA]</scope>
    <source>
        <strain evidence="2 3">DSM 45598</strain>
    </source>
</reference>
<evidence type="ECO:0000313" key="2">
    <source>
        <dbReference type="EMBL" id="WNM37425.1"/>
    </source>
</evidence>
<protein>
    <recommendedName>
        <fullName evidence="4">Peptidase M48</fullName>
    </recommendedName>
</protein>
<dbReference type="Proteomes" id="UP001303001">
    <property type="component" value="Chromosome"/>
</dbReference>
<organism evidence="2 3">
    <name type="scientific">Micromonospora halotolerans</name>
    <dbReference type="NCBI Taxonomy" id="709879"/>
    <lineage>
        <taxon>Bacteria</taxon>
        <taxon>Bacillati</taxon>
        <taxon>Actinomycetota</taxon>
        <taxon>Actinomycetes</taxon>
        <taxon>Micromonosporales</taxon>
        <taxon>Micromonosporaceae</taxon>
        <taxon>Micromonospora</taxon>
    </lineage>
</organism>
<keyword evidence="3" id="KW-1185">Reference proteome</keyword>
<dbReference type="EMBL" id="CP134876">
    <property type="protein sequence ID" value="WNM37425.1"/>
    <property type="molecule type" value="Genomic_DNA"/>
</dbReference>
<keyword evidence="1" id="KW-0812">Transmembrane</keyword>
<accession>A0ABY9ZS78</accession>
<sequence>MGRPLESTGWSVAGALTVGISVLLLLGVLALAVTGVWLLFAYPFPNFAVVLGLALIALALALRPRFGRVPPDVDVLTRAEAPELHALVEEAANRIGAPVPHVLGVDSDRNAYATAVGSRWRAGTARSLAAAVGRLPLVRQLSVREGMSLFATHPPAGLRHRMLTARSWQDPAVVLTEARAERIDAELARHYERAGRMVAWES</sequence>
<keyword evidence="1" id="KW-0472">Membrane</keyword>
<evidence type="ECO:0000256" key="1">
    <source>
        <dbReference type="SAM" id="Phobius"/>
    </source>
</evidence>